<accession>A0A4R0PEE0</accession>
<evidence type="ECO:0000259" key="5">
    <source>
        <dbReference type="PROSITE" id="PS50931"/>
    </source>
</evidence>
<keyword evidence="4" id="KW-0804">Transcription</keyword>
<dbReference type="Pfam" id="PF00126">
    <property type="entry name" value="HTH_1"/>
    <property type="match status" value="1"/>
</dbReference>
<comment type="caution">
    <text evidence="6">The sequence shown here is derived from an EMBL/GenBank/DDBJ whole genome shotgun (WGS) entry which is preliminary data.</text>
</comment>
<dbReference type="GO" id="GO:0003700">
    <property type="term" value="F:DNA-binding transcription factor activity"/>
    <property type="evidence" value="ECO:0007669"/>
    <property type="project" value="InterPro"/>
</dbReference>
<dbReference type="InterPro" id="IPR000847">
    <property type="entry name" value="LysR_HTH_N"/>
</dbReference>
<dbReference type="EMBL" id="SJST01000002">
    <property type="protein sequence ID" value="TCD14909.1"/>
    <property type="molecule type" value="Genomic_DNA"/>
</dbReference>
<evidence type="ECO:0000256" key="2">
    <source>
        <dbReference type="ARBA" id="ARBA00023015"/>
    </source>
</evidence>
<evidence type="ECO:0000313" key="7">
    <source>
        <dbReference type="Proteomes" id="UP000291301"/>
    </source>
</evidence>
<protein>
    <submittedName>
        <fullName evidence="6">LysR family transcriptional regulator</fullName>
    </submittedName>
</protein>
<dbReference type="AlphaFoldDB" id="A0A4R0PEE0"/>
<feature type="domain" description="HTH lysR-type" evidence="5">
    <location>
        <begin position="1"/>
        <end position="58"/>
    </location>
</feature>
<dbReference type="InterPro" id="IPR058163">
    <property type="entry name" value="LysR-type_TF_proteobact-type"/>
</dbReference>
<keyword evidence="7" id="KW-1185">Reference proteome</keyword>
<dbReference type="SUPFAM" id="SSF53850">
    <property type="entry name" value="Periplasmic binding protein-like II"/>
    <property type="match status" value="1"/>
</dbReference>
<comment type="similarity">
    <text evidence="1">Belongs to the LysR transcriptional regulatory family.</text>
</comment>
<gene>
    <name evidence="6" type="ORF">E0D97_04965</name>
</gene>
<organism evidence="6 7">
    <name type="scientific">Oricola cellulosilytica</name>
    <dbReference type="NCBI Taxonomy" id="1429082"/>
    <lineage>
        <taxon>Bacteria</taxon>
        <taxon>Pseudomonadati</taxon>
        <taxon>Pseudomonadota</taxon>
        <taxon>Alphaproteobacteria</taxon>
        <taxon>Hyphomicrobiales</taxon>
        <taxon>Ahrensiaceae</taxon>
        <taxon>Oricola</taxon>
    </lineage>
</organism>
<dbReference type="OrthoDB" id="9787460at2"/>
<sequence>MNWDDVRYFIAVARTGRLTAAGRALSVDHATVSRRIRALEEALGATLFDRSPGGYALTSAGRELLEVAERMEASAAMAEGAVSGERGHISGPVRVAVPEGVAAAIVVDAAHRLCDAHPQLEIQLLTDLRTYSLSKREADIAITVSRPRQGRLKVQKIGDYKLGLYASRDYLVRTGPITKIEDLHRVRGIGYVPELIPHKELDYIPLVDPSFRPHLTSTSVHVQANAVLRGAGIAFMHEFIAEKHDTLVKVLPDQIGFTRTFWSVVHEDYAEVERIRTVSSAIVQHMRAELH</sequence>
<keyword evidence="2" id="KW-0805">Transcription regulation</keyword>
<evidence type="ECO:0000256" key="1">
    <source>
        <dbReference type="ARBA" id="ARBA00009437"/>
    </source>
</evidence>
<dbReference type="PANTHER" id="PTHR30537:SF3">
    <property type="entry name" value="TRANSCRIPTIONAL REGULATORY PROTEIN"/>
    <property type="match status" value="1"/>
</dbReference>
<evidence type="ECO:0000313" key="6">
    <source>
        <dbReference type="EMBL" id="TCD14909.1"/>
    </source>
</evidence>
<keyword evidence="3" id="KW-0238">DNA-binding</keyword>
<dbReference type="SUPFAM" id="SSF46785">
    <property type="entry name" value="Winged helix' DNA-binding domain"/>
    <property type="match status" value="1"/>
</dbReference>
<dbReference type="Gene3D" id="1.10.10.10">
    <property type="entry name" value="Winged helix-like DNA-binding domain superfamily/Winged helix DNA-binding domain"/>
    <property type="match status" value="1"/>
</dbReference>
<dbReference type="InterPro" id="IPR005119">
    <property type="entry name" value="LysR_subst-bd"/>
</dbReference>
<reference evidence="6 7" key="1">
    <citation type="journal article" date="2015" name="Antonie Van Leeuwenhoek">
        <title>Oricola cellulosilytica gen. nov., sp. nov., a cellulose-degrading bacterium of the family Phyllobacteriaceae isolated from surface seashore water, and emended descriptions of Mesorhizobium loti and Phyllobacterium myrsinacearum.</title>
        <authorList>
            <person name="Hameed A."/>
            <person name="Shahina M."/>
            <person name="Lai W.A."/>
            <person name="Lin S.Y."/>
            <person name="Young L.S."/>
            <person name="Liu Y.C."/>
            <person name="Hsu Y.H."/>
            <person name="Young C.C."/>
        </authorList>
    </citation>
    <scope>NUCLEOTIDE SEQUENCE [LARGE SCALE GENOMIC DNA]</scope>
    <source>
        <strain evidence="6 7">KCTC 52183</strain>
    </source>
</reference>
<dbReference type="Pfam" id="PF03466">
    <property type="entry name" value="LysR_substrate"/>
    <property type="match status" value="1"/>
</dbReference>
<dbReference type="Proteomes" id="UP000291301">
    <property type="component" value="Unassembled WGS sequence"/>
</dbReference>
<dbReference type="RefSeq" id="WP_131566122.1">
    <property type="nucleotide sequence ID" value="NZ_JAINFK010000003.1"/>
</dbReference>
<name>A0A4R0PEE0_9HYPH</name>
<evidence type="ECO:0000256" key="4">
    <source>
        <dbReference type="ARBA" id="ARBA00023163"/>
    </source>
</evidence>
<dbReference type="InterPro" id="IPR036388">
    <property type="entry name" value="WH-like_DNA-bd_sf"/>
</dbReference>
<dbReference type="InterPro" id="IPR036390">
    <property type="entry name" value="WH_DNA-bd_sf"/>
</dbReference>
<dbReference type="PROSITE" id="PS50931">
    <property type="entry name" value="HTH_LYSR"/>
    <property type="match status" value="1"/>
</dbReference>
<dbReference type="PANTHER" id="PTHR30537">
    <property type="entry name" value="HTH-TYPE TRANSCRIPTIONAL REGULATOR"/>
    <property type="match status" value="1"/>
</dbReference>
<proteinExistence type="inferred from homology"/>
<evidence type="ECO:0000256" key="3">
    <source>
        <dbReference type="ARBA" id="ARBA00023125"/>
    </source>
</evidence>
<dbReference type="GO" id="GO:0006351">
    <property type="term" value="P:DNA-templated transcription"/>
    <property type="evidence" value="ECO:0007669"/>
    <property type="project" value="TreeGrafter"/>
</dbReference>
<dbReference type="GO" id="GO:0043565">
    <property type="term" value="F:sequence-specific DNA binding"/>
    <property type="evidence" value="ECO:0007669"/>
    <property type="project" value="TreeGrafter"/>
</dbReference>
<dbReference type="Gene3D" id="3.40.190.290">
    <property type="match status" value="1"/>
</dbReference>